<organism evidence="3 4">
    <name type="scientific">Mycolicibacterium goodii</name>
    <name type="common">Mycobacterium goodii</name>
    <dbReference type="NCBI Taxonomy" id="134601"/>
    <lineage>
        <taxon>Bacteria</taxon>
        <taxon>Bacillati</taxon>
        <taxon>Actinomycetota</taxon>
        <taxon>Actinomycetes</taxon>
        <taxon>Mycobacteriales</taxon>
        <taxon>Mycobacteriaceae</taxon>
        <taxon>Mycolicibacterium</taxon>
    </lineage>
</organism>
<dbReference type="SUPFAM" id="SSF51182">
    <property type="entry name" value="RmlC-like cupins"/>
    <property type="match status" value="1"/>
</dbReference>
<dbReference type="PANTHER" id="PTHR46797">
    <property type="entry name" value="HTH-TYPE TRANSCRIPTIONAL REGULATOR"/>
    <property type="match status" value="1"/>
</dbReference>
<dbReference type="CDD" id="cd02209">
    <property type="entry name" value="cupin_XRE_C"/>
    <property type="match status" value="1"/>
</dbReference>
<dbReference type="PROSITE" id="PS50943">
    <property type="entry name" value="HTH_CROC1"/>
    <property type="match status" value="1"/>
</dbReference>
<dbReference type="AlphaFoldDB" id="A0A0K0XA78"/>
<dbReference type="InterPro" id="IPR050807">
    <property type="entry name" value="TransReg_Diox_bact_type"/>
</dbReference>
<protein>
    <recommendedName>
        <fullName evidence="2">HTH cro/C1-type domain-containing protein</fullName>
    </recommendedName>
</protein>
<dbReference type="Proteomes" id="UP000062255">
    <property type="component" value="Chromosome"/>
</dbReference>
<dbReference type="RefSeq" id="WP_083452999.1">
    <property type="nucleotide sequence ID" value="NZ_CP012150.1"/>
</dbReference>
<dbReference type="SMART" id="SM00530">
    <property type="entry name" value="HTH_XRE"/>
    <property type="match status" value="1"/>
</dbReference>
<accession>A0A0K0XA78</accession>
<dbReference type="Gene3D" id="1.10.260.40">
    <property type="entry name" value="lambda repressor-like DNA-binding domains"/>
    <property type="match status" value="1"/>
</dbReference>
<dbReference type="Pfam" id="PF01381">
    <property type="entry name" value="HTH_3"/>
    <property type="match status" value="1"/>
</dbReference>
<dbReference type="PANTHER" id="PTHR46797:SF1">
    <property type="entry name" value="METHYLPHOSPHONATE SYNTHASE"/>
    <property type="match status" value="1"/>
</dbReference>
<dbReference type="InterPro" id="IPR001387">
    <property type="entry name" value="Cro/C1-type_HTH"/>
</dbReference>
<dbReference type="STRING" id="134601.AFA91_22955"/>
<dbReference type="OrthoDB" id="4282897at2"/>
<dbReference type="GO" id="GO:0003700">
    <property type="term" value="F:DNA-binding transcription factor activity"/>
    <property type="evidence" value="ECO:0007669"/>
    <property type="project" value="TreeGrafter"/>
</dbReference>
<dbReference type="PATRIC" id="fig|134601.6.peg.4740"/>
<proteinExistence type="predicted"/>
<dbReference type="InterPro" id="IPR010982">
    <property type="entry name" value="Lambda_DNA-bd_dom_sf"/>
</dbReference>
<dbReference type="GO" id="GO:0005829">
    <property type="term" value="C:cytosol"/>
    <property type="evidence" value="ECO:0007669"/>
    <property type="project" value="TreeGrafter"/>
</dbReference>
<name>A0A0K0XA78_MYCGD</name>
<evidence type="ECO:0000313" key="3">
    <source>
        <dbReference type="EMBL" id="AKS34281.1"/>
    </source>
</evidence>
<dbReference type="InterPro" id="IPR011051">
    <property type="entry name" value="RmlC_Cupin_sf"/>
</dbReference>
<dbReference type="Gene3D" id="2.60.120.10">
    <property type="entry name" value="Jelly Rolls"/>
    <property type="match status" value="1"/>
</dbReference>
<evidence type="ECO:0000259" key="2">
    <source>
        <dbReference type="PROSITE" id="PS50943"/>
    </source>
</evidence>
<keyword evidence="1" id="KW-0238">DNA-binding</keyword>
<dbReference type="EMBL" id="CP012150">
    <property type="protein sequence ID" value="AKS34281.1"/>
    <property type="molecule type" value="Genomic_DNA"/>
</dbReference>
<evidence type="ECO:0000313" key="4">
    <source>
        <dbReference type="Proteomes" id="UP000062255"/>
    </source>
</evidence>
<dbReference type="InterPro" id="IPR014710">
    <property type="entry name" value="RmlC-like_jellyroll"/>
</dbReference>
<dbReference type="Pfam" id="PF07883">
    <property type="entry name" value="Cupin_2"/>
    <property type="match status" value="1"/>
</dbReference>
<dbReference type="InterPro" id="IPR013096">
    <property type="entry name" value="Cupin_2"/>
</dbReference>
<reference evidence="3 4" key="1">
    <citation type="submission" date="2015-07" db="EMBL/GenBank/DDBJ databases">
        <title>Complete genome sequence of Mycobacterium goodii X7B, a facultative thermophilic biodesulfurizing bacterium.</title>
        <authorList>
            <person name="Yu B."/>
            <person name="Li F."/>
            <person name="Xu P."/>
        </authorList>
    </citation>
    <scope>NUCLEOTIDE SEQUENCE [LARGE SCALE GENOMIC DNA]</scope>
    <source>
        <strain evidence="3 4">X7B</strain>
    </source>
</reference>
<dbReference type="CDD" id="cd00093">
    <property type="entry name" value="HTH_XRE"/>
    <property type="match status" value="1"/>
</dbReference>
<evidence type="ECO:0000256" key="1">
    <source>
        <dbReference type="ARBA" id="ARBA00023125"/>
    </source>
</evidence>
<gene>
    <name evidence="3" type="ORF">AFA91_22955</name>
</gene>
<dbReference type="KEGG" id="mgo:AFA91_22955"/>
<dbReference type="SUPFAM" id="SSF47413">
    <property type="entry name" value="lambda repressor-like DNA-binding domains"/>
    <property type="match status" value="1"/>
</dbReference>
<feature type="domain" description="HTH cro/C1-type" evidence="2">
    <location>
        <begin position="17"/>
        <end position="71"/>
    </location>
</feature>
<sequence>MTNTAHPPHEPGLGVRIRQIRRGSNITLRQLAAAAGVSESFVSQVERGVANPSMASLSRIAEALSTDLASLFVGAEPVGSVVRAGERKRMSHPPGSHEDYLLTPASAKTMQIVYSVVAPGEGSGDEPYAHAADEECVVVLSGQLEVHVADDHHRLDAGDALMLDPKSPHSYRNPGPEVTTALWVTSPPVY</sequence>
<dbReference type="GO" id="GO:0003677">
    <property type="term" value="F:DNA binding"/>
    <property type="evidence" value="ECO:0007669"/>
    <property type="project" value="UniProtKB-KW"/>
</dbReference>